<dbReference type="PANTHER" id="PTHR43806:SF11">
    <property type="entry name" value="CEREVISIN-RELATED"/>
    <property type="match status" value="1"/>
</dbReference>
<feature type="active site" description="Charge relay system" evidence="5">
    <location>
        <position position="214"/>
    </location>
</feature>
<accession>A0A254N6Q1</accession>
<sequence length="648" mass="65767">MKTIRRHPCADRLMSCLVHPASLWSRPVKTPPIPRPPRPVSSAPRLNRLMAAAAVASLAATAVGVSWHARPVLAATAGHGSTLIVKLAEAGHSSTQQQAVLGRVLAETGLALKASRPLGAGWWRLQADRLLDADARAAWLAALRADPRVAHAMPDLHEQRAAVPNDPLFRSSDPTASQWWLDDQNDTSNAGAAGFTKAWDTTTGSAATVVAVLDSGITAHGDLNANLLPGYNFVSKPEYANNGGTGRSAGATDPGDALSQAEHDGNLALWDGCLVNATSSWHGTLVAGQLGAVTNNAGGVAGMNWNARILPVRVSGKCGASVADMVDGMRWSAGLPVAGVPTNANPAKILVIGFAGVTSCSTTDSNPDVAAAAKLYQDAIAELRAKGVLIVAAAGNLRGSVGRPANCSGVFGVTAANRQGFKAFYANFGPEVQLAAPGGDADYGRTCDTELADSGVVSTINTGRTAPSTAGYGAVSGTSFAAPQVAGAAALMWAANPGLTLAQVEAGLKASARPHVTAYALGYCASTNNSRCTLQAATGGAGLLDAAEAVKYALNPTGYTAPVRASLGLQSTNLNRCGQAQGSTPIPLTPPPPPPPTPPPPPPPAPPPPAPAPSTGAGGGTASPLWLLGLLASAAALRKRNPQNERGE</sequence>
<dbReference type="EMBL" id="NISI01000005">
    <property type="protein sequence ID" value="OWR03675.1"/>
    <property type="molecule type" value="Genomic_DNA"/>
</dbReference>
<evidence type="ECO:0000259" key="8">
    <source>
        <dbReference type="Pfam" id="PF00082"/>
    </source>
</evidence>
<dbReference type="Gene3D" id="3.40.50.200">
    <property type="entry name" value="Peptidase S8/S53 domain"/>
    <property type="match status" value="1"/>
</dbReference>
<dbReference type="PRINTS" id="PR00723">
    <property type="entry name" value="SUBTILISIN"/>
</dbReference>
<keyword evidence="2 5" id="KW-0645">Protease</keyword>
<dbReference type="SUPFAM" id="SSF52743">
    <property type="entry name" value="Subtilisin-like"/>
    <property type="match status" value="1"/>
</dbReference>
<comment type="caution">
    <text evidence="9">The sequence shown here is derived from an EMBL/GenBank/DDBJ whole genome shotgun (WGS) entry which is preliminary data.</text>
</comment>
<feature type="active site" description="Charge relay system" evidence="5">
    <location>
        <position position="282"/>
    </location>
</feature>
<dbReference type="PROSITE" id="PS00138">
    <property type="entry name" value="SUBTILASE_SER"/>
    <property type="match status" value="1"/>
</dbReference>
<evidence type="ECO:0000256" key="3">
    <source>
        <dbReference type="ARBA" id="ARBA00022801"/>
    </source>
</evidence>
<protein>
    <submittedName>
        <fullName evidence="9">Peptidase</fullName>
    </submittedName>
</protein>
<dbReference type="InterPro" id="IPR015500">
    <property type="entry name" value="Peptidase_S8_subtilisin-rel"/>
</dbReference>
<evidence type="ECO:0000256" key="1">
    <source>
        <dbReference type="ARBA" id="ARBA00011073"/>
    </source>
</evidence>
<reference evidence="9 10" key="1">
    <citation type="journal article" date="2007" name="Int. J. Syst. Evol. Microbiol.">
        <title>Description of Pelomonas aquatica sp. nov. and Pelomonas puraquae sp. nov., isolated from industrial and haemodialysis water.</title>
        <authorList>
            <person name="Gomila M."/>
            <person name="Bowien B."/>
            <person name="Falsen E."/>
            <person name="Moore E.R."/>
            <person name="Lalucat J."/>
        </authorList>
    </citation>
    <scope>NUCLEOTIDE SEQUENCE [LARGE SCALE GENOMIC DNA]</scope>
    <source>
        <strain evidence="9 10">CCUG 52769</strain>
    </source>
</reference>
<dbReference type="InterPro" id="IPR022398">
    <property type="entry name" value="Peptidase_S8_His-AS"/>
</dbReference>
<evidence type="ECO:0000256" key="2">
    <source>
        <dbReference type="ARBA" id="ARBA00022670"/>
    </source>
</evidence>
<feature type="region of interest" description="Disordered" evidence="7">
    <location>
        <begin position="575"/>
        <end position="624"/>
    </location>
</feature>
<dbReference type="InterPro" id="IPR023828">
    <property type="entry name" value="Peptidase_S8_Ser-AS"/>
</dbReference>
<feature type="domain" description="Peptidase S8/S53" evidence="8">
    <location>
        <begin position="207"/>
        <end position="512"/>
    </location>
</feature>
<dbReference type="InterPro" id="IPR050131">
    <property type="entry name" value="Peptidase_S8_subtilisin-like"/>
</dbReference>
<keyword evidence="10" id="KW-1185">Reference proteome</keyword>
<organism evidence="9 10">
    <name type="scientific">Roseateles puraquae</name>
    <dbReference type="NCBI Taxonomy" id="431059"/>
    <lineage>
        <taxon>Bacteria</taxon>
        <taxon>Pseudomonadati</taxon>
        <taxon>Pseudomonadota</taxon>
        <taxon>Betaproteobacteria</taxon>
        <taxon>Burkholderiales</taxon>
        <taxon>Sphaerotilaceae</taxon>
        <taxon>Roseateles</taxon>
    </lineage>
</organism>
<dbReference type="InterPro" id="IPR023827">
    <property type="entry name" value="Peptidase_S8_Asp-AS"/>
</dbReference>
<keyword evidence="3 5" id="KW-0378">Hydrolase</keyword>
<dbReference type="InterPro" id="IPR036852">
    <property type="entry name" value="Peptidase_S8/S53_dom_sf"/>
</dbReference>
<evidence type="ECO:0000256" key="6">
    <source>
        <dbReference type="RuleBase" id="RU003355"/>
    </source>
</evidence>
<evidence type="ECO:0000256" key="7">
    <source>
        <dbReference type="SAM" id="MobiDB-lite"/>
    </source>
</evidence>
<dbReference type="PROSITE" id="PS00136">
    <property type="entry name" value="SUBTILASE_ASP"/>
    <property type="match status" value="1"/>
</dbReference>
<dbReference type="AlphaFoldDB" id="A0A254N6Q1"/>
<keyword evidence="4 5" id="KW-0720">Serine protease</keyword>
<dbReference type="InterPro" id="IPR000209">
    <property type="entry name" value="Peptidase_S8/S53_dom"/>
</dbReference>
<dbReference type="Pfam" id="PF00082">
    <property type="entry name" value="Peptidase_S8"/>
    <property type="match status" value="1"/>
</dbReference>
<name>A0A254N6Q1_9BURK</name>
<gene>
    <name evidence="9" type="ORF">CDO81_14405</name>
</gene>
<evidence type="ECO:0000256" key="4">
    <source>
        <dbReference type="ARBA" id="ARBA00022825"/>
    </source>
</evidence>
<feature type="compositionally biased region" description="Pro residues" evidence="7">
    <location>
        <begin position="587"/>
        <end position="612"/>
    </location>
</feature>
<dbReference type="PROSITE" id="PS51892">
    <property type="entry name" value="SUBTILASE"/>
    <property type="match status" value="1"/>
</dbReference>
<dbReference type="PROSITE" id="PS00137">
    <property type="entry name" value="SUBTILASE_HIS"/>
    <property type="match status" value="1"/>
</dbReference>
<feature type="active site" description="Charge relay system" evidence="5">
    <location>
        <position position="479"/>
    </location>
</feature>
<comment type="similarity">
    <text evidence="1 5 6">Belongs to the peptidase S8 family.</text>
</comment>
<proteinExistence type="inferred from homology"/>
<dbReference type="PANTHER" id="PTHR43806">
    <property type="entry name" value="PEPTIDASE S8"/>
    <property type="match status" value="1"/>
</dbReference>
<evidence type="ECO:0000313" key="10">
    <source>
        <dbReference type="Proteomes" id="UP000197446"/>
    </source>
</evidence>
<dbReference type="GO" id="GO:0006508">
    <property type="term" value="P:proteolysis"/>
    <property type="evidence" value="ECO:0007669"/>
    <property type="project" value="UniProtKB-KW"/>
</dbReference>
<evidence type="ECO:0000313" key="9">
    <source>
        <dbReference type="EMBL" id="OWR03675.1"/>
    </source>
</evidence>
<evidence type="ECO:0000256" key="5">
    <source>
        <dbReference type="PROSITE-ProRule" id="PRU01240"/>
    </source>
</evidence>
<dbReference type="Proteomes" id="UP000197446">
    <property type="component" value="Unassembled WGS sequence"/>
</dbReference>
<dbReference type="GO" id="GO:0004252">
    <property type="term" value="F:serine-type endopeptidase activity"/>
    <property type="evidence" value="ECO:0007669"/>
    <property type="project" value="UniProtKB-UniRule"/>
</dbReference>